<dbReference type="EMBL" id="JAULUE010002056">
    <property type="protein sequence ID" value="KAK5890886.1"/>
    <property type="molecule type" value="Genomic_DNA"/>
</dbReference>
<sequence>MQPVTHHTRTYSLHFLSCEVPLCQPETRDLSTYLISTRTDVTSPRPLQPCKPFTVLHDASAQCTPVPSSRGMLLSAHFVFLMLFL</sequence>
<keyword evidence="2" id="KW-1185">Reference proteome</keyword>
<dbReference type="Proteomes" id="UP001335648">
    <property type="component" value="Unassembled WGS sequence"/>
</dbReference>
<protein>
    <submittedName>
        <fullName evidence="1">Uncharacterized protein</fullName>
    </submittedName>
</protein>
<comment type="caution">
    <text evidence="1">The sequence shown here is derived from an EMBL/GenBank/DDBJ whole genome shotgun (WGS) entry which is preliminary data.</text>
</comment>
<accession>A0AAN8GTK3</accession>
<reference evidence="1 2" key="1">
    <citation type="journal article" date="2023" name="Mol. Biol. Evol.">
        <title>Genomics of Secondarily Temperate Adaptation in the Only Non-Antarctic Icefish.</title>
        <authorList>
            <person name="Rivera-Colon A.G."/>
            <person name="Rayamajhi N."/>
            <person name="Minhas B.F."/>
            <person name="Madrigal G."/>
            <person name="Bilyk K.T."/>
            <person name="Yoon V."/>
            <person name="Hune M."/>
            <person name="Gregory S."/>
            <person name="Cheng C.H.C."/>
            <person name="Catchen J.M."/>
        </authorList>
    </citation>
    <scope>NUCLEOTIDE SEQUENCE [LARGE SCALE GENOMIC DNA]</scope>
    <source>
        <strain evidence="1">JC2023a</strain>
    </source>
</reference>
<dbReference type="AlphaFoldDB" id="A0AAN8GTK3"/>
<organism evidence="1 2">
    <name type="scientific">Champsocephalus esox</name>
    <name type="common">pike icefish</name>
    <dbReference type="NCBI Taxonomy" id="159716"/>
    <lineage>
        <taxon>Eukaryota</taxon>
        <taxon>Metazoa</taxon>
        <taxon>Chordata</taxon>
        <taxon>Craniata</taxon>
        <taxon>Vertebrata</taxon>
        <taxon>Euteleostomi</taxon>
        <taxon>Actinopterygii</taxon>
        <taxon>Neopterygii</taxon>
        <taxon>Teleostei</taxon>
        <taxon>Neoteleostei</taxon>
        <taxon>Acanthomorphata</taxon>
        <taxon>Eupercaria</taxon>
        <taxon>Perciformes</taxon>
        <taxon>Notothenioidei</taxon>
        <taxon>Channichthyidae</taxon>
        <taxon>Champsocephalus</taxon>
    </lineage>
</organism>
<evidence type="ECO:0000313" key="2">
    <source>
        <dbReference type="Proteomes" id="UP001335648"/>
    </source>
</evidence>
<proteinExistence type="predicted"/>
<evidence type="ECO:0000313" key="1">
    <source>
        <dbReference type="EMBL" id="KAK5890886.1"/>
    </source>
</evidence>
<gene>
    <name evidence="1" type="ORF">CesoFtcFv8_014364</name>
</gene>
<name>A0AAN8GTK3_9TELE</name>